<keyword evidence="1" id="KW-0812">Transmembrane</keyword>
<gene>
    <name evidence="2" type="ORF">BUALT_Bualt02G0154100</name>
</gene>
<keyword evidence="3" id="KW-1185">Reference proteome</keyword>
<keyword evidence="1" id="KW-0472">Membrane</keyword>
<feature type="transmembrane region" description="Helical" evidence="1">
    <location>
        <begin position="6"/>
        <end position="28"/>
    </location>
</feature>
<proteinExistence type="predicted"/>
<dbReference type="Proteomes" id="UP000826271">
    <property type="component" value="Unassembled WGS sequence"/>
</dbReference>
<protein>
    <submittedName>
        <fullName evidence="2">Uncharacterized protein</fullName>
    </submittedName>
</protein>
<dbReference type="EMBL" id="WHWC01000002">
    <property type="protein sequence ID" value="KAG8388714.1"/>
    <property type="molecule type" value="Genomic_DNA"/>
</dbReference>
<evidence type="ECO:0000313" key="3">
    <source>
        <dbReference type="Proteomes" id="UP000826271"/>
    </source>
</evidence>
<evidence type="ECO:0000256" key="1">
    <source>
        <dbReference type="SAM" id="Phobius"/>
    </source>
</evidence>
<comment type="caution">
    <text evidence="2">The sequence shown here is derived from an EMBL/GenBank/DDBJ whole genome shotgun (WGS) entry which is preliminary data.</text>
</comment>
<dbReference type="PANTHER" id="PTHR33133:SF3">
    <property type="entry name" value="TRANSMEMBRANE PROTEIN"/>
    <property type="match status" value="1"/>
</dbReference>
<dbReference type="AlphaFoldDB" id="A0AAV6Y7I2"/>
<sequence>MSPGALLLISTIGAITYSIILANAYIICNLALVSSGTETNVGFVSILRACFVIKGRTTTALSLALPMNMALAAIEALFQYRIVRAYHQSTALDSAMVFEGLFIAYLYSILIVLDTIVGCMFWRSCKRDSKSFTKVFDQFSVQLISQMGISRLDTFNPEEHV</sequence>
<organism evidence="2 3">
    <name type="scientific">Buddleja alternifolia</name>
    <dbReference type="NCBI Taxonomy" id="168488"/>
    <lineage>
        <taxon>Eukaryota</taxon>
        <taxon>Viridiplantae</taxon>
        <taxon>Streptophyta</taxon>
        <taxon>Embryophyta</taxon>
        <taxon>Tracheophyta</taxon>
        <taxon>Spermatophyta</taxon>
        <taxon>Magnoliopsida</taxon>
        <taxon>eudicotyledons</taxon>
        <taxon>Gunneridae</taxon>
        <taxon>Pentapetalae</taxon>
        <taxon>asterids</taxon>
        <taxon>lamiids</taxon>
        <taxon>Lamiales</taxon>
        <taxon>Scrophulariaceae</taxon>
        <taxon>Buddlejeae</taxon>
        <taxon>Buddleja</taxon>
    </lineage>
</organism>
<dbReference type="PANTHER" id="PTHR33133">
    <property type="entry name" value="OS08G0107100 PROTEIN-RELATED"/>
    <property type="match status" value="1"/>
</dbReference>
<keyword evidence="1" id="KW-1133">Transmembrane helix</keyword>
<name>A0AAV6Y7I2_9LAMI</name>
<accession>A0AAV6Y7I2</accession>
<feature type="transmembrane region" description="Helical" evidence="1">
    <location>
        <begin position="102"/>
        <end position="122"/>
    </location>
</feature>
<evidence type="ECO:0000313" key="2">
    <source>
        <dbReference type="EMBL" id="KAG8388714.1"/>
    </source>
</evidence>
<reference evidence="2" key="1">
    <citation type="submission" date="2019-10" db="EMBL/GenBank/DDBJ databases">
        <authorList>
            <person name="Zhang R."/>
            <person name="Pan Y."/>
            <person name="Wang J."/>
            <person name="Ma R."/>
            <person name="Yu S."/>
        </authorList>
    </citation>
    <scope>NUCLEOTIDE SEQUENCE</scope>
    <source>
        <strain evidence="2">LA-IB0</strain>
        <tissue evidence="2">Leaf</tissue>
    </source>
</reference>
<feature type="transmembrane region" description="Helical" evidence="1">
    <location>
        <begin position="63"/>
        <end position="82"/>
    </location>
</feature>